<sequence length="170" mass="18948">MAHARRKFFDLHAEQPRPVTEQALTWFAKLYEGEREWKELGVEERARKRLEVAIPLLEKFHPWLFQQRKTTAPGSGLAKALDYTLKRLGSVGTLRHPRGDCPSTTTGLKMPSDPSPLARKMVICRIGSGRGSRSGHPDLAGNGQNERSGTLLMAQGYLGEITDLAKRQTG</sequence>
<dbReference type="EMBL" id="LRRD01000025">
    <property type="protein sequence ID" value="KXW58101.1"/>
    <property type="molecule type" value="Genomic_DNA"/>
</dbReference>
<feature type="domain" description="Transposase IS66 central" evidence="2">
    <location>
        <begin position="1"/>
        <end position="87"/>
    </location>
</feature>
<reference evidence="3 4" key="1">
    <citation type="submission" date="2016-01" db="EMBL/GenBank/DDBJ databases">
        <title>Genome sequence of the acidophilic iron oxidising Ferrovum strain Z-31.</title>
        <authorList>
            <person name="Poehlein A."/>
            <person name="Ullrich S.R."/>
            <person name="Schloemann M."/>
            <person name="Muehling M."/>
            <person name="Daniel R."/>
        </authorList>
    </citation>
    <scope>NUCLEOTIDE SEQUENCE [LARGE SCALE GENOMIC DNA]</scope>
    <source>
        <strain evidence="3 4">Z-31</strain>
    </source>
</reference>
<dbReference type="AlphaFoldDB" id="A0A149VXZ2"/>
<feature type="region of interest" description="Disordered" evidence="1">
    <location>
        <begin position="94"/>
        <end position="114"/>
    </location>
</feature>
<gene>
    <name evidence="3" type="ORF">FEMY_13980</name>
</gene>
<evidence type="ECO:0000256" key="1">
    <source>
        <dbReference type="SAM" id="MobiDB-lite"/>
    </source>
</evidence>
<comment type="caution">
    <text evidence="3">The sequence shown here is derived from an EMBL/GenBank/DDBJ whole genome shotgun (WGS) entry which is preliminary data.</text>
</comment>
<dbReference type="PANTHER" id="PTHR33678:SF1">
    <property type="entry name" value="BLL1576 PROTEIN"/>
    <property type="match status" value="1"/>
</dbReference>
<dbReference type="Proteomes" id="UP000075653">
    <property type="component" value="Unassembled WGS sequence"/>
</dbReference>
<dbReference type="PANTHER" id="PTHR33678">
    <property type="entry name" value="BLL1576 PROTEIN"/>
    <property type="match status" value="1"/>
</dbReference>
<dbReference type="Pfam" id="PF03050">
    <property type="entry name" value="DDE_Tnp_IS66"/>
    <property type="match status" value="1"/>
</dbReference>
<dbReference type="InterPro" id="IPR004291">
    <property type="entry name" value="Transposase_IS66_central"/>
</dbReference>
<dbReference type="PATRIC" id="fig|1789004.3.peg.1416"/>
<proteinExistence type="predicted"/>
<evidence type="ECO:0000313" key="3">
    <source>
        <dbReference type="EMBL" id="KXW58101.1"/>
    </source>
</evidence>
<keyword evidence="4" id="KW-1185">Reference proteome</keyword>
<evidence type="ECO:0000313" key="4">
    <source>
        <dbReference type="Proteomes" id="UP000075653"/>
    </source>
</evidence>
<dbReference type="STRING" id="1789004.FEMY_13980"/>
<evidence type="ECO:0000259" key="2">
    <source>
        <dbReference type="Pfam" id="PF03050"/>
    </source>
</evidence>
<organism evidence="3 4">
    <name type="scientific">Ferrovum myxofaciens</name>
    <dbReference type="NCBI Taxonomy" id="416213"/>
    <lineage>
        <taxon>Bacteria</taxon>
        <taxon>Pseudomonadati</taxon>
        <taxon>Pseudomonadota</taxon>
        <taxon>Betaproteobacteria</taxon>
        <taxon>Ferrovales</taxon>
        <taxon>Ferrovaceae</taxon>
        <taxon>Ferrovum</taxon>
    </lineage>
</organism>
<accession>A0A149VXZ2</accession>
<name>A0A149VXZ2_9PROT</name>
<dbReference type="InterPro" id="IPR052344">
    <property type="entry name" value="Transposase-related"/>
</dbReference>
<protein>
    <submittedName>
        <fullName evidence="3">Transposase IS66 family protein</fullName>
    </submittedName>
</protein>